<keyword evidence="10" id="KW-1185">Reference proteome</keyword>
<keyword evidence="4 6" id="KW-0238">DNA-binding</keyword>
<dbReference type="InterPro" id="IPR036388">
    <property type="entry name" value="WH-like_DNA-bd_sf"/>
</dbReference>
<dbReference type="PANTHER" id="PTHR35807">
    <property type="entry name" value="TRANSCRIPTIONAL REGULATOR REDD-RELATED"/>
    <property type="match status" value="1"/>
</dbReference>
<evidence type="ECO:0000256" key="1">
    <source>
        <dbReference type="ARBA" id="ARBA00005820"/>
    </source>
</evidence>
<dbReference type="InterPro" id="IPR011990">
    <property type="entry name" value="TPR-like_helical_dom_sf"/>
</dbReference>
<accession>A0ABZ1Z203</accession>
<dbReference type="InterPro" id="IPR005158">
    <property type="entry name" value="BTAD"/>
</dbReference>
<dbReference type="InterPro" id="IPR001867">
    <property type="entry name" value="OmpR/PhoB-type_DNA-bd"/>
</dbReference>
<evidence type="ECO:0000256" key="2">
    <source>
        <dbReference type="ARBA" id="ARBA00022553"/>
    </source>
</evidence>
<dbReference type="CDD" id="cd00060">
    <property type="entry name" value="FHA"/>
    <property type="match status" value="1"/>
</dbReference>
<evidence type="ECO:0000259" key="8">
    <source>
        <dbReference type="PROSITE" id="PS51755"/>
    </source>
</evidence>
<keyword evidence="3" id="KW-0805">Transcription regulation</keyword>
<dbReference type="SUPFAM" id="SSF49879">
    <property type="entry name" value="SMAD/FHA domain"/>
    <property type="match status" value="1"/>
</dbReference>
<comment type="similarity">
    <text evidence="1">Belongs to the AfsR/DnrI/RedD regulatory family.</text>
</comment>
<dbReference type="Pfam" id="PF00486">
    <property type="entry name" value="Trans_reg_C"/>
    <property type="match status" value="1"/>
</dbReference>
<dbReference type="PANTHER" id="PTHR35807:SF1">
    <property type="entry name" value="TRANSCRIPTIONAL REGULATOR REDD"/>
    <property type="match status" value="1"/>
</dbReference>
<dbReference type="RefSeq" id="WP_329412355.1">
    <property type="nucleotide sequence ID" value="NZ_CP109441.1"/>
</dbReference>
<sequence length="370" mass="40401">MLGPVRLLVDDQAIPLPGAKLRALLAMLVINRRNAVAKTTLANSIWEEEMPNRSVDGLYAYVSNLRTVLRSAGVDDRAILRTVHAGYLLDIAEDQCDVGRFERARTQGSLAFTTGDLETAAECFADALAEWSGEAVAGLRGLRFADNFATDMDERRLNAIADRLDADIACGREGAVLGELTALTTEHAVNERLWRLFISALYRAGRQADALAACLRIRRNLADQQGIDPDPRTLALEAAIRSQQALPTVSSSPGATKRDLPDVLRQAWLRVGDGEAIAIPATGLRIGREWDNDIVLDDARVSRKHARIVPRENRIFIRDRDSANGVYVNGVPIGADTALAHGDIIRIGSTTLRYEMPDRGAPSESTSRTN</sequence>
<dbReference type="SUPFAM" id="SSF46894">
    <property type="entry name" value="C-terminal effector domain of the bipartite response regulators"/>
    <property type="match status" value="1"/>
</dbReference>
<keyword evidence="5" id="KW-0804">Transcription</keyword>
<dbReference type="Gene3D" id="1.25.40.10">
    <property type="entry name" value="Tetratricopeptide repeat domain"/>
    <property type="match status" value="1"/>
</dbReference>
<name>A0ABZ1Z203_9NOCA</name>
<dbReference type="SMART" id="SM00240">
    <property type="entry name" value="FHA"/>
    <property type="match status" value="1"/>
</dbReference>
<dbReference type="Pfam" id="PF00498">
    <property type="entry name" value="FHA"/>
    <property type="match status" value="1"/>
</dbReference>
<dbReference type="CDD" id="cd15831">
    <property type="entry name" value="BTAD"/>
    <property type="match status" value="1"/>
</dbReference>
<dbReference type="InterPro" id="IPR008984">
    <property type="entry name" value="SMAD_FHA_dom_sf"/>
</dbReference>
<feature type="domain" description="OmpR/PhoB-type" evidence="8">
    <location>
        <begin position="1"/>
        <end position="91"/>
    </location>
</feature>
<keyword evidence="2" id="KW-0597">Phosphoprotein</keyword>
<organism evidence="9 10">
    <name type="scientific">Nocardia vinacea</name>
    <dbReference type="NCBI Taxonomy" id="96468"/>
    <lineage>
        <taxon>Bacteria</taxon>
        <taxon>Bacillati</taxon>
        <taxon>Actinomycetota</taxon>
        <taxon>Actinomycetes</taxon>
        <taxon>Mycobacteriales</taxon>
        <taxon>Nocardiaceae</taxon>
        <taxon>Nocardia</taxon>
    </lineage>
</organism>
<dbReference type="EMBL" id="CP109441">
    <property type="protein sequence ID" value="WUV48049.1"/>
    <property type="molecule type" value="Genomic_DNA"/>
</dbReference>
<evidence type="ECO:0000256" key="4">
    <source>
        <dbReference type="ARBA" id="ARBA00023125"/>
    </source>
</evidence>
<protein>
    <submittedName>
        <fullName evidence="9">FHA domain-containing protein</fullName>
    </submittedName>
</protein>
<evidence type="ECO:0000259" key="7">
    <source>
        <dbReference type="PROSITE" id="PS50006"/>
    </source>
</evidence>
<dbReference type="SMART" id="SM00862">
    <property type="entry name" value="Trans_reg_C"/>
    <property type="match status" value="1"/>
</dbReference>
<dbReference type="Proteomes" id="UP001432062">
    <property type="component" value="Chromosome"/>
</dbReference>
<dbReference type="SUPFAM" id="SSF48452">
    <property type="entry name" value="TPR-like"/>
    <property type="match status" value="1"/>
</dbReference>
<dbReference type="Gene3D" id="1.10.10.10">
    <property type="entry name" value="Winged helix-like DNA-binding domain superfamily/Winged helix DNA-binding domain"/>
    <property type="match status" value="1"/>
</dbReference>
<feature type="DNA-binding region" description="OmpR/PhoB-type" evidence="6">
    <location>
        <begin position="1"/>
        <end position="91"/>
    </location>
</feature>
<dbReference type="PROSITE" id="PS50006">
    <property type="entry name" value="FHA_DOMAIN"/>
    <property type="match status" value="1"/>
</dbReference>
<dbReference type="PROSITE" id="PS51755">
    <property type="entry name" value="OMPR_PHOB"/>
    <property type="match status" value="1"/>
</dbReference>
<evidence type="ECO:0000256" key="6">
    <source>
        <dbReference type="PROSITE-ProRule" id="PRU01091"/>
    </source>
</evidence>
<dbReference type="Pfam" id="PF03704">
    <property type="entry name" value="BTAD"/>
    <property type="match status" value="1"/>
</dbReference>
<dbReference type="SMART" id="SM01043">
    <property type="entry name" value="BTAD"/>
    <property type="match status" value="1"/>
</dbReference>
<dbReference type="InterPro" id="IPR000253">
    <property type="entry name" value="FHA_dom"/>
</dbReference>
<reference evidence="9" key="1">
    <citation type="submission" date="2022-10" db="EMBL/GenBank/DDBJ databases">
        <title>The complete genomes of actinobacterial strains from the NBC collection.</title>
        <authorList>
            <person name="Joergensen T.S."/>
            <person name="Alvarez Arevalo M."/>
            <person name="Sterndorff E.B."/>
            <person name="Faurdal D."/>
            <person name="Vuksanovic O."/>
            <person name="Mourched A.-S."/>
            <person name="Charusanti P."/>
            <person name="Shaw S."/>
            <person name="Blin K."/>
            <person name="Weber T."/>
        </authorList>
    </citation>
    <scope>NUCLEOTIDE SEQUENCE</scope>
    <source>
        <strain evidence="9">NBC_01482</strain>
    </source>
</reference>
<gene>
    <name evidence="9" type="ORF">OG563_07545</name>
</gene>
<evidence type="ECO:0000313" key="10">
    <source>
        <dbReference type="Proteomes" id="UP001432062"/>
    </source>
</evidence>
<proteinExistence type="inferred from homology"/>
<evidence type="ECO:0000256" key="5">
    <source>
        <dbReference type="ARBA" id="ARBA00023163"/>
    </source>
</evidence>
<feature type="domain" description="FHA" evidence="7">
    <location>
        <begin position="284"/>
        <end position="333"/>
    </location>
</feature>
<evidence type="ECO:0000313" key="9">
    <source>
        <dbReference type="EMBL" id="WUV48049.1"/>
    </source>
</evidence>
<dbReference type="InterPro" id="IPR051677">
    <property type="entry name" value="AfsR-DnrI-RedD_regulator"/>
</dbReference>
<dbReference type="Gene3D" id="2.60.200.20">
    <property type="match status" value="1"/>
</dbReference>
<evidence type="ECO:0000256" key="3">
    <source>
        <dbReference type="ARBA" id="ARBA00023015"/>
    </source>
</evidence>
<dbReference type="InterPro" id="IPR016032">
    <property type="entry name" value="Sig_transdc_resp-reg_C-effctor"/>
</dbReference>